<evidence type="ECO:0000313" key="1">
    <source>
        <dbReference type="EMBL" id="MUL35324.1"/>
    </source>
</evidence>
<dbReference type="OrthoDB" id="515027at2"/>
<keyword evidence="2" id="KW-1185">Reference proteome</keyword>
<dbReference type="AlphaFoldDB" id="A0A6N8FRC8"/>
<dbReference type="RefSeq" id="WP_105221351.1">
    <property type="nucleotide sequence ID" value="NZ_CAWNSU010000085.1"/>
</dbReference>
<gene>
    <name evidence="1" type="ORF">BWI75_02850</name>
</gene>
<dbReference type="InterPro" id="IPR054637">
    <property type="entry name" value="Asr1405_Asl0597-like"/>
</dbReference>
<evidence type="ECO:0000313" key="2">
    <source>
        <dbReference type="Proteomes" id="UP000441797"/>
    </source>
</evidence>
<dbReference type="EMBL" id="NAPY01000003">
    <property type="protein sequence ID" value="MUL35324.1"/>
    <property type="molecule type" value="Genomic_DNA"/>
</dbReference>
<proteinExistence type="predicted"/>
<dbReference type="Proteomes" id="UP000441797">
    <property type="component" value="Unassembled WGS sequence"/>
</dbReference>
<organism evidence="1 2">
    <name type="scientific">Gloeocapsopsis dulcis AAB1 = 1H9</name>
    <dbReference type="NCBI Taxonomy" id="1433147"/>
    <lineage>
        <taxon>Bacteria</taxon>
        <taxon>Bacillati</taxon>
        <taxon>Cyanobacteriota</taxon>
        <taxon>Cyanophyceae</taxon>
        <taxon>Oscillatoriophycideae</taxon>
        <taxon>Chroococcales</taxon>
        <taxon>Chroococcaceae</taxon>
        <taxon>Gloeocapsopsis</taxon>
        <taxon>Gloeocapsopsis dulcis</taxon>
    </lineage>
</organism>
<name>A0A6N8FRC8_9CHRO</name>
<sequence length="86" mass="10086">MEEVVLVSGASLNIGEIVEVNCIDRWQIYQRLQDLAIPCWCATNQPLRVCVVDVTTAIQLWSVSRQFQMSRHDLVCWLERCWEQDF</sequence>
<protein>
    <submittedName>
        <fullName evidence="1">Uncharacterized protein</fullName>
    </submittedName>
</protein>
<dbReference type="NCBIfam" id="NF045598">
    <property type="entry name" value="asr1405_asl0597"/>
    <property type="match status" value="1"/>
</dbReference>
<accession>A0A6N8FRC8</accession>
<reference evidence="1 2" key="1">
    <citation type="journal article" date="2019" name="Front. Microbiol.">
        <title>Genomic Features for Desiccation Tolerance and Sugar Biosynthesis in the Extremophile Gloeocapsopsis sp. UTEX B3054.</title>
        <authorList>
            <person name="Urrejola C."/>
            <person name="Alcorta J."/>
            <person name="Salas L."/>
            <person name="Vasquez M."/>
            <person name="Polz M.F."/>
            <person name="Vicuna R."/>
            <person name="Diez B."/>
        </authorList>
    </citation>
    <scope>NUCLEOTIDE SEQUENCE [LARGE SCALE GENOMIC DNA]</scope>
    <source>
        <strain evidence="1 2">1H9</strain>
    </source>
</reference>
<comment type="caution">
    <text evidence="1">The sequence shown here is derived from an EMBL/GenBank/DDBJ whole genome shotgun (WGS) entry which is preliminary data.</text>
</comment>